<keyword evidence="3" id="KW-1185">Reference proteome</keyword>
<evidence type="ECO:0000313" key="3">
    <source>
        <dbReference type="Proteomes" id="UP000887566"/>
    </source>
</evidence>
<proteinExistence type="predicted"/>
<evidence type="ECO:0000256" key="2">
    <source>
        <dbReference type="SAM" id="SignalP"/>
    </source>
</evidence>
<dbReference type="AlphaFoldDB" id="A0A914W069"/>
<sequence length="160" mass="17260">MWSTFAIILLVICVQLISVRGGPSMRHLHTEKGNISTANATAAEAATLLIRTEDIANSTAEFIDASTSTTTSVTERGCANGECIESTTARINRPVVVPNTVSTPSWVFFVGFLVFFVLIPVVLFLAFTAGADFCKKSVLWNGEGNPRAQPNNNADDEDYD</sequence>
<feature type="chain" id="PRO_5037226159" evidence="2">
    <location>
        <begin position="22"/>
        <end position="160"/>
    </location>
</feature>
<reference evidence="4" key="1">
    <citation type="submission" date="2022-11" db="UniProtKB">
        <authorList>
            <consortium name="WormBaseParasite"/>
        </authorList>
    </citation>
    <scope>IDENTIFICATION</scope>
</reference>
<keyword evidence="2" id="KW-0732">Signal</keyword>
<feature type="signal peptide" evidence="2">
    <location>
        <begin position="1"/>
        <end position="21"/>
    </location>
</feature>
<evidence type="ECO:0000313" key="4">
    <source>
        <dbReference type="WBParaSite" id="PSAMB.scaffold2760size21450.g19004.t1"/>
    </source>
</evidence>
<keyword evidence="1" id="KW-0472">Membrane</keyword>
<accession>A0A914W069</accession>
<protein>
    <submittedName>
        <fullName evidence="4">Uncharacterized protein</fullName>
    </submittedName>
</protein>
<keyword evidence="1" id="KW-1133">Transmembrane helix</keyword>
<keyword evidence="1" id="KW-0812">Transmembrane</keyword>
<feature type="transmembrane region" description="Helical" evidence="1">
    <location>
        <begin position="106"/>
        <end position="127"/>
    </location>
</feature>
<organism evidence="3 4">
    <name type="scientific">Plectus sambesii</name>
    <dbReference type="NCBI Taxonomy" id="2011161"/>
    <lineage>
        <taxon>Eukaryota</taxon>
        <taxon>Metazoa</taxon>
        <taxon>Ecdysozoa</taxon>
        <taxon>Nematoda</taxon>
        <taxon>Chromadorea</taxon>
        <taxon>Plectida</taxon>
        <taxon>Plectina</taxon>
        <taxon>Plectoidea</taxon>
        <taxon>Plectidae</taxon>
        <taxon>Plectus</taxon>
    </lineage>
</organism>
<evidence type="ECO:0000256" key="1">
    <source>
        <dbReference type="SAM" id="Phobius"/>
    </source>
</evidence>
<name>A0A914W069_9BILA</name>
<dbReference type="WBParaSite" id="PSAMB.scaffold2760size21450.g19004.t1">
    <property type="protein sequence ID" value="PSAMB.scaffold2760size21450.g19004.t1"/>
    <property type="gene ID" value="PSAMB.scaffold2760size21450.g19004"/>
</dbReference>
<dbReference type="Proteomes" id="UP000887566">
    <property type="component" value="Unplaced"/>
</dbReference>